<dbReference type="PANTHER" id="PTHR46796">
    <property type="entry name" value="HTH-TYPE TRANSCRIPTIONAL ACTIVATOR RHAS-RELATED"/>
    <property type="match status" value="1"/>
</dbReference>
<organism evidence="6 7">
    <name type="scientific">Candidatus Aphodoplasma excrementigallinarum</name>
    <dbReference type="NCBI Taxonomy" id="2840673"/>
    <lineage>
        <taxon>Bacteria</taxon>
        <taxon>Bacillati</taxon>
        <taxon>Bacillota</taxon>
        <taxon>Clostridia</taxon>
        <taxon>Eubacteriales</taxon>
        <taxon>Candidatus Aphodoplasma</taxon>
    </lineage>
</organism>
<dbReference type="InterPro" id="IPR050204">
    <property type="entry name" value="AraC_XylS_family_regulators"/>
</dbReference>
<evidence type="ECO:0000256" key="3">
    <source>
        <dbReference type="ARBA" id="ARBA00023125"/>
    </source>
</evidence>
<dbReference type="InterPro" id="IPR037923">
    <property type="entry name" value="HTH-like"/>
</dbReference>
<dbReference type="InterPro" id="IPR009057">
    <property type="entry name" value="Homeodomain-like_sf"/>
</dbReference>
<dbReference type="GO" id="GO:0043565">
    <property type="term" value="F:sequence-specific DNA binding"/>
    <property type="evidence" value="ECO:0007669"/>
    <property type="project" value="InterPro"/>
</dbReference>
<proteinExistence type="predicted"/>
<gene>
    <name evidence="6" type="ORF">IAC74_00515</name>
</gene>
<dbReference type="Pfam" id="PF12833">
    <property type="entry name" value="HTH_18"/>
    <property type="match status" value="1"/>
</dbReference>
<protein>
    <submittedName>
        <fullName evidence="6">Helix-turn-helix transcriptional regulator</fullName>
    </submittedName>
</protein>
<dbReference type="Gene3D" id="1.10.10.60">
    <property type="entry name" value="Homeodomain-like"/>
    <property type="match status" value="2"/>
</dbReference>
<name>A0A9D1NFB9_9FIRM</name>
<dbReference type="GO" id="GO:0003700">
    <property type="term" value="F:DNA-binding transcription factor activity"/>
    <property type="evidence" value="ECO:0007669"/>
    <property type="project" value="InterPro"/>
</dbReference>
<sequence>MLDSICAGYYISQQHWRQELTPLRTARQYEIELYMTGQGASLIDAQRFPHARGNLLFVHPGQRRQSHRAFACYYVHFSCPDGAFADEYLSPLPQVTRAADPGRIGALFSDMIRAQAGGQAGWELIVQAKLLELVGELYYIGKTCRAGTGAAAPYSFDVYRAVEFMKENYARRLTLSDLAGAANLSPSYFHAVFKRTLGTTPHRYLLSLRLSHAKSLLRNSGKSIAQIAELCGFETQSYLSYVFQKELHVTPKYYRDHEIPAIL</sequence>
<dbReference type="PROSITE" id="PS01124">
    <property type="entry name" value="HTH_ARAC_FAMILY_2"/>
    <property type="match status" value="1"/>
</dbReference>
<dbReference type="Pfam" id="PF02311">
    <property type="entry name" value="AraC_binding"/>
    <property type="match status" value="1"/>
</dbReference>
<keyword evidence="3" id="KW-0238">DNA-binding</keyword>
<keyword evidence="1" id="KW-0963">Cytoplasm</keyword>
<dbReference type="AlphaFoldDB" id="A0A9D1NFB9"/>
<comment type="caution">
    <text evidence="6">The sequence shown here is derived from an EMBL/GenBank/DDBJ whole genome shotgun (WGS) entry which is preliminary data.</text>
</comment>
<evidence type="ECO:0000256" key="1">
    <source>
        <dbReference type="ARBA" id="ARBA00022490"/>
    </source>
</evidence>
<dbReference type="PANTHER" id="PTHR46796:SF13">
    <property type="entry name" value="HTH-TYPE TRANSCRIPTIONAL ACTIVATOR RHAS"/>
    <property type="match status" value="1"/>
</dbReference>
<evidence type="ECO:0000313" key="6">
    <source>
        <dbReference type="EMBL" id="HIV02025.1"/>
    </source>
</evidence>
<accession>A0A9D1NFB9</accession>
<keyword evidence="4" id="KW-0804">Transcription</keyword>
<dbReference type="InterPro" id="IPR018060">
    <property type="entry name" value="HTH_AraC"/>
</dbReference>
<dbReference type="SUPFAM" id="SSF51215">
    <property type="entry name" value="Regulatory protein AraC"/>
    <property type="match status" value="1"/>
</dbReference>
<reference evidence="6" key="1">
    <citation type="submission" date="2020-10" db="EMBL/GenBank/DDBJ databases">
        <authorList>
            <person name="Gilroy R."/>
        </authorList>
    </citation>
    <scope>NUCLEOTIDE SEQUENCE</scope>
    <source>
        <strain evidence="6">4920</strain>
    </source>
</reference>
<evidence type="ECO:0000313" key="7">
    <source>
        <dbReference type="Proteomes" id="UP000886743"/>
    </source>
</evidence>
<dbReference type="SUPFAM" id="SSF46689">
    <property type="entry name" value="Homeodomain-like"/>
    <property type="match status" value="2"/>
</dbReference>
<dbReference type="Proteomes" id="UP000886743">
    <property type="component" value="Unassembled WGS sequence"/>
</dbReference>
<evidence type="ECO:0000256" key="4">
    <source>
        <dbReference type="ARBA" id="ARBA00023163"/>
    </source>
</evidence>
<dbReference type="SMART" id="SM00342">
    <property type="entry name" value="HTH_ARAC"/>
    <property type="match status" value="1"/>
</dbReference>
<feature type="domain" description="HTH araC/xylS-type" evidence="5">
    <location>
        <begin position="159"/>
        <end position="257"/>
    </location>
</feature>
<evidence type="ECO:0000256" key="2">
    <source>
        <dbReference type="ARBA" id="ARBA00023015"/>
    </source>
</evidence>
<reference evidence="6" key="2">
    <citation type="journal article" date="2021" name="PeerJ">
        <title>Extensive microbial diversity within the chicken gut microbiome revealed by metagenomics and culture.</title>
        <authorList>
            <person name="Gilroy R."/>
            <person name="Ravi A."/>
            <person name="Getino M."/>
            <person name="Pursley I."/>
            <person name="Horton D.L."/>
            <person name="Alikhan N.F."/>
            <person name="Baker D."/>
            <person name="Gharbi K."/>
            <person name="Hall N."/>
            <person name="Watson M."/>
            <person name="Adriaenssens E.M."/>
            <person name="Foster-Nyarko E."/>
            <person name="Jarju S."/>
            <person name="Secka A."/>
            <person name="Antonio M."/>
            <person name="Oren A."/>
            <person name="Chaudhuri R.R."/>
            <person name="La Ragione R."/>
            <person name="Hildebrand F."/>
            <person name="Pallen M.J."/>
        </authorList>
    </citation>
    <scope>NUCLEOTIDE SEQUENCE</scope>
    <source>
        <strain evidence="6">4920</strain>
    </source>
</reference>
<dbReference type="InterPro" id="IPR003313">
    <property type="entry name" value="AraC-bd"/>
</dbReference>
<keyword evidence="2" id="KW-0805">Transcription regulation</keyword>
<evidence type="ECO:0000259" key="5">
    <source>
        <dbReference type="PROSITE" id="PS01124"/>
    </source>
</evidence>
<dbReference type="EMBL" id="DVOF01000010">
    <property type="protein sequence ID" value="HIV02025.1"/>
    <property type="molecule type" value="Genomic_DNA"/>
</dbReference>